<accession>A0A8J8T536</accession>
<dbReference type="OrthoDB" id="310978at2759"/>
<dbReference type="PROSITE" id="PS50014">
    <property type="entry name" value="BROMODOMAIN_2"/>
    <property type="match status" value="1"/>
</dbReference>
<dbReference type="Proteomes" id="UP000785679">
    <property type="component" value="Unassembled WGS sequence"/>
</dbReference>
<dbReference type="AlphaFoldDB" id="A0A8J8T536"/>
<evidence type="ECO:0000256" key="2">
    <source>
        <dbReference type="PROSITE-ProRule" id="PRU00035"/>
    </source>
</evidence>
<dbReference type="PANTHER" id="PTHR45926">
    <property type="entry name" value="OSJNBA0053K19.4 PROTEIN"/>
    <property type="match status" value="1"/>
</dbReference>
<dbReference type="InterPro" id="IPR001487">
    <property type="entry name" value="Bromodomain"/>
</dbReference>
<feature type="domain" description="Bromo" evidence="4">
    <location>
        <begin position="6"/>
        <end position="71"/>
    </location>
</feature>
<dbReference type="PRINTS" id="PR00503">
    <property type="entry name" value="BROMODOMAIN"/>
</dbReference>
<feature type="compositionally biased region" description="Polar residues" evidence="3">
    <location>
        <begin position="1"/>
        <end position="12"/>
    </location>
</feature>
<sequence length="107" mass="12583">MLSNLKKSTNAKHFQEPIDPKRDNAPNYFNIIAEPMDLGTVKQRLNSNYYHTMQEFLDDMQLIFENCLKYHSSVNGESDSSLVKASKALREDFKRLYEQLNIEFYIV</sequence>
<evidence type="ECO:0000313" key="6">
    <source>
        <dbReference type="Proteomes" id="UP000785679"/>
    </source>
</evidence>
<protein>
    <recommendedName>
        <fullName evidence="4">Bromo domain-containing protein</fullName>
    </recommendedName>
</protein>
<dbReference type="SMART" id="SM00297">
    <property type="entry name" value="BROMO"/>
    <property type="match status" value="1"/>
</dbReference>
<dbReference type="SUPFAM" id="SSF47370">
    <property type="entry name" value="Bromodomain"/>
    <property type="match status" value="1"/>
</dbReference>
<feature type="region of interest" description="Disordered" evidence="3">
    <location>
        <begin position="1"/>
        <end position="25"/>
    </location>
</feature>
<feature type="compositionally biased region" description="Basic and acidic residues" evidence="3">
    <location>
        <begin position="13"/>
        <end position="24"/>
    </location>
</feature>
<evidence type="ECO:0000313" key="5">
    <source>
        <dbReference type="EMBL" id="TNV81723.1"/>
    </source>
</evidence>
<proteinExistence type="predicted"/>
<name>A0A8J8T536_HALGN</name>
<dbReference type="PROSITE" id="PS00633">
    <property type="entry name" value="BROMODOMAIN_1"/>
    <property type="match status" value="1"/>
</dbReference>
<gene>
    <name evidence="5" type="ORF">FGO68_gene7309</name>
</gene>
<evidence type="ECO:0000259" key="4">
    <source>
        <dbReference type="PROSITE" id="PS50014"/>
    </source>
</evidence>
<keyword evidence="6" id="KW-1185">Reference proteome</keyword>
<evidence type="ECO:0000256" key="3">
    <source>
        <dbReference type="SAM" id="MobiDB-lite"/>
    </source>
</evidence>
<comment type="caution">
    <text evidence="5">The sequence shown here is derived from an EMBL/GenBank/DDBJ whole genome shotgun (WGS) entry which is preliminary data.</text>
</comment>
<reference evidence="5" key="1">
    <citation type="submission" date="2019-06" db="EMBL/GenBank/DDBJ databases">
        <authorList>
            <person name="Zheng W."/>
        </authorList>
    </citation>
    <scope>NUCLEOTIDE SEQUENCE</scope>
    <source>
        <strain evidence="5">QDHG01</strain>
    </source>
</reference>
<dbReference type="InterPro" id="IPR036427">
    <property type="entry name" value="Bromodomain-like_sf"/>
</dbReference>
<keyword evidence="1 2" id="KW-0103">Bromodomain</keyword>
<dbReference type="Gene3D" id="1.20.920.10">
    <property type="entry name" value="Bromodomain-like"/>
    <property type="match status" value="1"/>
</dbReference>
<dbReference type="EMBL" id="RRYP01005805">
    <property type="protein sequence ID" value="TNV81723.1"/>
    <property type="molecule type" value="Genomic_DNA"/>
</dbReference>
<evidence type="ECO:0000256" key="1">
    <source>
        <dbReference type="ARBA" id="ARBA00023117"/>
    </source>
</evidence>
<dbReference type="InterPro" id="IPR018359">
    <property type="entry name" value="Bromodomain_CS"/>
</dbReference>
<dbReference type="Pfam" id="PF00439">
    <property type="entry name" value="Bromodomain"/>
    <property type="match status" value="1"/>
</dbReference>
<organism evidence="5 6">
    <name type="scientific">Halteria grandinella</name>
    <dbReference type="NCBI Taxonomy" id="5974"/>
    <lineage>
        <taxon>Eukaryota</taxon>
        <taxon>Sar</taxon>
        <taxon>Alveolata</taxon>
        <taxon>Ciliophora</taxon>
        <taxon>Intramacronucleata</taxon>
        <taxon>Spirotrichea</taxon>
        <taxon>Stichotrichia</taxon>
        <taxon>Sporadotrichida</taxon>
        <taxon>Halteriidae</taxon>
        <taxon>Halteria</taxon>
    </lineage>
</organism>